<protein>
    <submittedName>
        <fullName evidence="1">Uncharacterized protein</fullName>
    </submittedName>
</protein>
<evidence type="ECO:0000313" key="2">
    <source>
        <dbReference type="Proteomes" id="UP001255856"/>
    </source>
</evidence>
<reference evidence="1" key="1">
    <citation type="submission" date="2021-01" db="EMBL/GenBank/DDBJ databases">
        <authorList>
            <person name="Eckstrom K.M.E."/>
        </authorList>
    </citation>
    <scope>NUCLEOTIDE SEQUENCE</scope>
    <source>
        <strain evidence="1">UVCC 0001</strain>
    </source>
</reference>
<accession>A0AAD9MMJ7</accession>
<gene>
    <name evidence="1" type="ORF">QBZ16_004689</name>
</gene>
<name>A0AAD9MMJ7_PROWI</name>
<dbReference type="AlphaFoldDB" id="A0AAD9MMJ7"/>
<comment type="caution">
    <text evidence="1">The sequence shown here is derived from an EMBL/GenBank/DDBJ whole genome shotgun (WGS) entry which is preliminary data.</text>
</comment>
<evidence type="ECO:0000313" key="1">
    <source>
        <dbReference type="EMBL" id="KAK2077056.1"/>
    </source>
</evidence>
<keyword evidence="2" id="KW-1185">Reference proteome</keyword>
<dbReference type="Proteomes" id="UP001255856">
    <property type="component" value="Unassembled WGS sequence"/>
</dbReference>
<sequence length="84" mass="9736">MQLQDGHSNGGQFFVLKDSELYQANLTGTVEYRGDRSTHWDVPAWDHTVIHYYSYHAPRNVDGFLWDAYTADVHVGTHLSIRRN</sequence>
<dbReference type="EMBL" id="JASFZW010000007">
    <property type="protein sequence ID" value="KAK2077056.1"/>
    <property type="molecule type" value="Genomic_DNA"/>
</dbReference>
<organism evidence="1 2">
    <name type="scientific">Prototheca wickerhamii</name>
    <dbReference type="NCBI Taxonomy" id="3111"/>
    <lineage>
        <taxon>Eukaryota</taxon>
        <taxon>Viridiplantae</taxon>
        <taxon>Chlorophyta</taxon>
        <taxon>core chlorophytes</taxon>
        <taxon>Trebouxiophyceae</taxon>
        <taxon>Chlorellales</taxon>
        <taxon>Chlorellaceae</taxon>
        <taxon>Prototheca</taxon>
    </lineage>
</organism>
<proteinExistence type="predicted"/>